<dbReference type="GO" id="GO:0022857">
    <property type="term" value="F:transmembrane transporter activity"/>
    <property type="evidence" value="ECO:0007669"/>
    <property type="project" value="InterPro"/>
</dbReference>
<dbReference type="EnsemblPlants" id="KRH53407">
    <property type="protein sequence ID" value="KRH53407"/>
    <property type="gene ID" value="GLYMA_06G123600"/>
</dbReference>
<dbReference type="EMBL" id="CM000839">
    <property type="protein sequence ID" value="KRH53407.1"/>
    <property type="molecule type" value="Genomic_DNA"/>
</dbReference>
<reference evidence="5 6" key="1">
    <citation type="journal article" date="2010" name="Nature">
        <title>Genome sequence of the palaeopolyploid soybean.</title>
        <authorList>
            <person name="Schmutz J."/>
            <person name="Cannon S.B."/>
            <person name="Schlueter J."/>
            <person name="Ma J."/>
            <person name="Mitros T."/>
            <person name="Nelson W."/>
            <person name="Hyten D.L."/>
            <person name="Song Q."/>
            <person name="Thelen J.J."/>
            <person name="Cheng J."/>
            <person name="Xu D."/>
            <person name="Hellsten U."/>
            <person name="May G.D."/>
            <person name="Yu Y."/>
            <person name="Sakurai T."/>
            <person name="Umezawa T."/>
            <person name="Bhattacharyya M.K."/>
            <person name="Sandhu D."/>
            <person name="Valliyodan B."/>
            <person name="Lindquist E."/>
            <person name="Peto M."/>
            <person name="Grant D."/>
            <person name="Shu S."/>
            <person name="Goodstein D."/>
            <person name="Barry K."/>
            <person name="Futrell-Griggs M."/>
            <person name="Abernathy B."/>
            <person name="Du J."/>
            <person name="Tian Z."/>
            <person name="Zhu L."/>
            <person name="Gill N."/>
            <person name="Joshi T."/>
            <person name="Libault M."/>
            <person name="Sethuraman A."/>
            <person name="Zhang X.-C."/>
            <person name="Shinozaki K."/>
            <person name="Nguyen H.T."/>
            <person name="Wing R.A."/>
            <person name="Cregan P."/>
            <person name="Specht J."/>
            <person name="Grimwood J."/>
            <person name="Rokhsar D."/>
            <person name="Stacey G."/>
            <person name="Shoemaker R.C."/>
            <person name="Jackson S.A."/>
        </authorList>
    </citation>
    <scope>NUCLEOTIDE SEQUENCE</scope>
    <source>
        <strain evidence="6">cv. Williams 82</strain>
        <tissue evidence="5">Callus</tissue>
    </source>
</reference>
<evidence type="ECO:0000256" key="2">
    <source>
        <dbReference type="ARBA" id="ARBA00022989"/>
    </source>
</evidence>
<evidence type="ECO:0000256" key="1">
    <source>
        <dbReference type="ARBA" id="ARBA00022692"/>
    </source>
</evidence>
<reference evidence="5" key="3">
    <citation type="submission" date="2018-07" db="EMBL/GenBank/DDBJ databases">
        <title>WGS assembly of Glycine max.</title>
        <authorList>
            <person name="Schmutz J."/>
            <person name="Cannon S."/>
            <person name="Schlueter J."/>
            <person name="Ma J."/>
            <person name="Mitros T."/>
            <person name="Nelson W."/>
            <person name="Hyten D."/>
            <person name="Song Q."/>
            <person name="Thelen J."/>
            <person name="Cheng J."/>
            <person name="Xu D."/>
            <person name="Hellsten U."/>
            <person name="May G."/>
            <person name="Yu Y."/>
            <person name="Sakurai T."/>
            <person name="Umezawa T."/>
            <person name="Bhattacharyya M."/>
            <person name="Sandhu D."/>
            <person name="Valliyodan B."/>
            <person name="Lindquist E."/>
            <person name="Peto M."/>
            <person name="Grant D."/>
            <person name="Shu S."/>
            <person name="Goodstein D."/>
            <person name="Barry K."/>
            <person name="Futrell-Griggs M."/>
            <person name="Abernathy B."/>
            <person name="Du J."/>
            <person name="Tian Z."/>
            <person name="Zhu L."/>
            <person name="Gill N."/>
            <person name="Joshi T."/>
            <person name="Libault M."/>
            <person name="Sethuraman A."/>
            <person name="Zhang X."/>
            <person name="Shinozaki K."/>
            <person name="Nguyen H."/>
            <person name="Wing R."/>
            <person name="Cregan P."/>
            <person name="Specht J."/>
            <person name="Grimwood J."/>
            <person name="Rokhsar D."/>
            <person name="Stacey G."/>
            <person name="Shoemaker R."/>
            <person name="Jackson S."/>
        </authorList>
    </citation>
    <scope>NUCLEOTIDE SEQUENCE</scope>
    <source>
        <tissue evidence="5">Callus</tissue>
    </source>
</reference>
<evidence type="ECO:0000313" key="6">
    <source>
        <dbReference type="EnsemblPlants" id="KRH53407"/>
    </source>
</evidence>
<keyword evidence="1 4" id="KW-0812">Transmembrane</keyword>
<sequence length="131" mass="14341">MKELGVVAVMLTAQLLDVIVNTLSQAAMKKGMNNFVFVMYSNASSFSKRTLPPLSYNNLGLLFVVGLFSSYLFSLNKLHTCGVREYPAELVVVLIRIALTSILSVPAALISEKDLKAFKLGFNMELIGALH</sequence>
<evidence type="ECO:0000313" key="7">
    <source>
        <dbReference type="Proteomes" id="UP000008827"/>
    </source>
</evidence>
<dbReference type="InParanoid" id="K7KUP4"/>
<dbReference type="InterPro" id="IPR030184">
    <property type="entry name" value="WAT1-related"/>
</dbReference>
<feature type="transmembrane region" description="Helical" evidence="4">
    <location>
        <begin position="90"/>
        <end position="110"/>
    </location>
</feature>
<keyword evidence="7" id="KW-1185">Reference proteome</keyword>
<feature type="transmembrane region" description="Helical" evidence="4">
    <location>
        <begin position="59"/>
        <end position="78"/>
    </location>
</feature>
<evidence type="ECO:0000256" key="3">
    <source>
        <dbReference type="ARBA" id="ARBA00023136"/>
    </source>
</evidence>
<name>K7KUP4_SOYBN</name>
<dbReference type="PaxDb" id="3847-GLYMA06G12880.1"/>
<evidence type="ECO:0000256" key="4">
    <source>
        <dbReference type="SAM" id="Phobius"/>
    </source>
</evidence>
<keyword evidence="3 4" id="KW-0472">Membrane</keyword>
<dbReference type="Proteomes" id="UP000008827">
    <property type="component" value="Chromosome 6"/>
</dbReference>
<dbReference type="PANTHER" id="PTHR31218">
    <property type="entry name" value="WAT1-RELATED PROTEIN"/>
    <property type="match status" value="1"/>
</dbReference>
<evidence type="ECO:0000313" key="5">
    <source>
        <dbReference type="EMBL" id="KRH53407.1"/>
    </source>
</evidence>
<gene>
    <name evidence="5" type="ORF">GLYMA_06G123600</name>
</gene>
<protein>
    <recommendedName>
        <fullName evidence="8">WAT1-related protein</fullName>
    </recommendedName>
</protein>
<dbReference type="HOGENOM" id="CLU_1931322_0_0_1"/>
<reference evidence="6" key="2">
    <citation type="submission" date="2018-02" db="UniProtKB">
        <authorList>
            <consortium name="EnsemblPlants"/>
        </authorList>
    </citation>
    <scope>IDENTIFICATION</scope>
    <source>
        <strain evidence="6">Williams 82</strain>
    </source>
</reference>
<evidence type="ECO:0008006" key="8">
    <source>
        <dbReference type="Google" id="ProtNLM"/>
    </source>
</evidence>
<proteinExistence type="predicted"/>
<dbReference type="Gramene" id="KRH53407">
    <property type="protein sequence ID" value="KRH53407"/>
    <property type="gene ID" value="GLYMA_06G123600"/>
</dbReference>
<dbReference type="AlphaFoldDB" id="K7KUP4"/>
<accession>K7KUP4</accession>
<keyword evidence="2 4" id="KW-1133">Transmembrane helix</keyword>
<dbReference type="GO" id="GO:0016020">
    <property type="term" value="C:membrane"/>
    <property type="evidence" value="ECO:0007669"/>
    <property type="project" value="InterPro"/>
</dbReference>
<organism evidence="5">
    <name type="scientific">Glycine max</name>
    <name type="common">Soybean</name>
    <name type="synonym">Glycine hispida</name>
    <dbReference type="NCBI Taxonomy" id="3847"/>
    <lineage>
        <taxon>Eukaryota</taxon>
        <taxon>Viridiplantae</taxon>
        <taxon>Streptophyta</taxon>
        <taxon>Embryophyta</taxon>
        <taxon>Tracheophyta</taxon>
        <taxon>Spermatophyta</taxon>
        <taxon>Magnoliopsida</taxon>
        <taxon>eudicotyledons</taxon>
        <taxon>Gunneridae</taxon>
        <taxon>Pentapetalae</taxon>
        <taxon>rosids</taxon>
        <taxon>fabids</taxon>
        <taxon>Fabales</taxon>
        <taxon>Fabaceae</taxon>
        <taxon>Papilionoideae</taxon>
        <taxon>50 kb inversion clade</taxon>
        <taxon>NPAAA clade</taxon>
        <taxon>indigoferoid/millettioid clade</taxon>
        <taxon>Phaseoleae</taxon>
        <taxon>Glycine</taxon>
        <taxon>Glycine subgen. Soja</taxon>
    </lineage>
</organism>